<evidence type="ECO:0000313" key="10">
    <source>
        <dbReference type="EMBL" id="KAA0167523.1"/>
    </source>
</evidence>
<organism evidence="11 15">
    <name type="scientific">Cafeteria roenbergensis</name>
    <name type="common">Marine flagellate</name>
    <dbReference type="NCBI Taxonomy" id="33653"/>
    <lineage>
        <taxon>Eukaryota</taxon>
        <taxon>Sar</taxon>
        <taxon>Stramenopiles</taxon>
        <taxon>Bigyra</taxon>
        <taxon>Opalozoa</taxon>
        <taxon>Bicosoecida</taxon>
        <taxon>Cafeteriaceae</taxon>
        <taxon>Cafeteria</taxon>
    </lineage>
</organism>
<name>A0A5A8E3Q4_CAFRO</name>
<evidence type="ECO:0000256" key="6">
    <source>
        <dbReference type="RuleBase" id="RU000304"/>
    </source>
</evidence>
<keyword evidence="14" id="KW-1185">Reference proteome</keyword>
<dbReference type="InterPro" id="IPR008271">
    <property type="entry name" value="Ser/Thr_kinase_AS"/>
</dbReference>
<dbReference type="Pfam" id="PF00069">
    <property type="entry name" value="Pkinase"/>
    <property type="match status" value="1"/>
</dbReference>
<dbReference type="FunFam" id="1.10.510.10:FF:001123">
    <property type="entry name" value="CK1/CK1/CK1-D protein kinase"/>
    <property type="match status" value="1"/>
</dbReference>
<evidence type="ECO:0000313" key="14">
    <source>
        <dbReference type="Proteomes" id="UP000323011"/>
    </source>
</evidence>
<evidence type="ECO:0000256" key="5">
    <source>
        <dbReference type="PROSITE-ProRule" id="PRU10141"/>
    </source>
</evidence>
<dbReference type="Proteomes" id="UP000325113">
    <property type="component" value="Unassembled WGS sequence"/>
</dbReference>
<dbReference type="PROSITE" id="PS50011">
    <property type="entry name" value="PROTEIN_KINASE_DOM"/>
    <property type="match status" value="1"/>
</dbReference>
<dbReference type="SUPFAM" id="SSF56112">
    <property type="entry name" value="Protein kinase-like (PK-like)"/>
    <property type="match status" value="1"/>
</dbReference>
<dbReference type="Proteomes" id="UP000322899">
    <property type="component" value="Unassembled WGS sequence"/>
</dbReference>
<dbReference type="EMBL" id="VLTM01000005">
    <property type="protein sequence ID" value="KAA0167523.1"/>
    <property type="molecule type" value="Genomic_DNA"/>
</dbReference>
<accession>A0A5A8E3Q4</accession>
<comment type="caution">
    <text evidence="11">The sequence shown here is derived from an EMBL/GenBank/DDBJ whole genome shotgun (WGS) entry which is preliminary data.</text>
</comment>
<dbReference type="GO" id="GO:0005524">
    <property type="term" value="F:ATP binding"/>
    <property type="evidence" value="ECO:0007669"/>
    <property type="project" value="UniProtKB-UniRule"/>
</dbReference>
<sequence length="434" mass="46860">MASSSSTYPKRYRLGRRIGKGSFGSIYLAVDAEEGKQYAAKLERADSPAAQLPYEARVYRVLEGMRGAPKLHWCGRESGYNVLVVDLLGPSLEDMFNFCGRKFSVKTVCEVGLQMIDLLEEVHNRGVMHRDIKPDNFLLGLGSAADQLHIIDFGLAKGWRDSRGKHIPFRDGKSLTGTARYCSIPTHKGHEQGRRDDMESVAYVMLYFLKGRLPWQGIKVTSKRRKYAEILRRKESIPPAELCAGLPDEFRQVLVYTRELGFDEKPDYDWMRKRLEGVMEQNKWERDGLCDWVVKNMGDSGRIGEAMDAQLLAAHIRRARRRRLAEAEAAKKADDDKDSDTGAAAGDDGPAAAGAADEGRGASMAAMAGSAGRASGAGVPSSPNEAMAGSRVAGSSVAVAAASSRAGAASPAAGAPDVGGFSGKAAGEVGDRTA</sequence>
<feature type="region of interest" description="Disordered" evidence="7">
    <location>
        <begin position="327"/>
        <end position="434"/>
    </location>
</feature>
<dbReference type="PANTHER" id="PTHR11909">
    <property type="entry name" value="CASEIN KINASE-RELATED"/>
    <property type="match status" value="1"/>
</dbReference>
<protein>
    <recommendedName>
        <fullName evidence="4">Casein kinase I</fullName>
        <ecNumber evidence="1">2.7.11.1</ecNumber>
    </recommendedName>
</protein>
<evidence type="ECO:0000313" key="15">
    <source>
        <dbReference type="Proteomes" id="UP000324907"/>
    </source>
</evidence>
<feature type="compositionally biased region" description="Low complexity" evidence="7">
    <location>
        <begin position="388"/>
        <end position="419"/>
    </location>
</feature>
<dbReference type="PROSITE" id="PS00107">
    <property type="entry name" value="PROTEIN_KINASE_ATP"/>
    <property type="match status" value="1"/>
</dbReference>
<dbReference type="EC" id="2.7.11.1" evidence="1"/>
<keyword evidence="6" id="KW-0723">Serine/threonine-protein kinase</keyword>
<dbReference type="Gene3D" id="1.10.510.10">
    <property type="entry name" value="Transferase(Phosphotransferase) domain 1"/>
    <property type="match status" value="1"/>
</dbReference>
<dbReference type="InterPro" id="IPR050235">
    <property type="entry name" value="CK1_Ser-Thr_kinase"/>
</dbReference>
<feature type="compositionally biased region" description="Low complexity" evidence="7">
    <location>
        <begin position="341"/>
        <end position="378"/>
    </location>
</feature>
<dbReference type="EMBL" id="VLTN01000091">
    <property type="protein sequence ID" value="KAA0146337.1"/>
    <property type="molecule type" value="Genomic_DNA"/>
</dbReference>
<proteinExistence type="inferred from homology"/>
<dbReference type="InterPro" id="IPR000719">
    <property type="entry name" value="Prot_kinase_dom"/>
</dbReference>
<evidence type="ECO:0000256" key="4">
    <source>
        <dbReference type="ARBA" id="ARBA00023860"/>
    </source>
</evidence>
<dbReference type="CDD" id="cd14016">
    <property type="entry name" value="STKc_CK1"/>
    <property type="match status" value="1"/>
</dbReference>
<evidence type="ECO:0000313" key="12">
    <source>
        <dbReference type="EMBL" id="KAA0175990.1"/>
    </source>
</evidence>
<keyword evidence="3 5" id="KW-0067">ATP-binding</keyword>
<dbReference type="Proteomes" id="UP000323011">
    <property type="component" value="Unassembled WGS sequence"/>
</dbReference>
<dbReference type="PROSITE" id="PS00108">
    <property type="entry name" value="PROTEIN_KINASE_ST"/>
    <property type="match status" value="1"/>
</dbReference>
<dbReference type="EMBL" id="VLTL01000001">
    <property type="protein sequence ID" value="KAA0172436.1"/>
    <property type="molecule type" value="Genomic_DNA"/>
</dbReference>
<dbReference type="EMBL" id="VLTO01000010">
    <property type="protein sequence ID" value="KAA0175990.1"/>
    <property type="molecule type" value="Genomic_DNA"/>
</dbReference>
<reference evidence="13 14" key="1">
    <citation type="submission" date="2019-07" db="EMBL/GenBank/DDBJ databases">
        <title>Genomes of Cafeteria roenbergensis.</title>
        <authorList>
            <person name="Fischer M.G."/>
            <person name="Hackl T."/>
            <person name="Roman M."/>
        </authorList>
    </citation>
    <scope>NUCLEOTIDE SEQUENCE [LARGE SCALE GENOMIC DNA]</scope>
    <source>
        <strain evidence="9 14">BVI</strain>
        <strain evidence="10 16">Cflag</strain>
        <strain evidence="12 13">E4-10P</strain>
        <strain evidence="11 15">RCC970-E3</strain>
    </source>
</reference>
<evidence type="ECO:0000313" key="16">
    <source>
        <dbReference type="Proteomes" id="UP000325113"/>
    </source>
</evidence>
<keyword evidence="6" id="KW-0808">Transferase</keyword>
<evidence type="ECO:0000256" key="7">
    <source>
        <dbReference type="SAM" id="MobiDB-lite"/>
    </source>
</evidence>
<evidence type="ECO:0000313" key="9">
    <source>
        <dbReference type="EMBL" id="KAA0146337.1"/>
    </source>
</evidence>
<feature type="domain" description="Protein kinase" evidence="8">
    <location>
        <begin position="12"/>
        <end position="279"/>
    </location>
</feature>
<gene>
    <name evidence="12" type="ORF">FNF27_02382</name>
    <name evidence="11" type="ORF">FNF28_00119</name>
    <name evidence="9" type="ORF">FNF29_08110</name>
    <name evidence="10" type="ORF">FNF31_00961</name>
</gene>
<dbReference type="InterPro" id="IPR017441">
    <property type="entry name" value="Protein_kinase_ATP_BS"/>
</dbReference>
<keyword evidence="6" id="KW-0418">Kinase</keyword>
<dbReference type="OMA" id="MESVAYV"/>
<dbReference type="InterPro" id="IPR011009">
    <property type="entry name" value="Kinase-like_dom_sf"/>
</dbReference>
<dbReference type="GO" id="GO:0004674">
    <property type="term" value="F:protein serine/threonine kinase activity"/>
    <property type="evidence" value="ECO:0007669"/>
    <property type="project" value="UniProtKB-KW"/>
</dbReference>
<feature type="binding site" evidence="5">
    <location>
        <position position="41"/>
    </location>
    <ligand>
        <name>ATP</name>
        <dbReference type="ChEBI" id="CHEBI:30616"/>
    </ligand>
</feature>
<evidence type="ECO:0000313" key="11">
    <source>
        <dbReference type="EMBL" id="KAA0172436.1"/>
    </source>
</evidence>
<dbReference type="Proteomes" id="UP000324907">
    <property type="component" value="Unassembled WGS sequence"/>
</dbReference>
<evidence type="ECO:0000256" key="1">
    <source>
        <dbReference type="ARBA" id="ARBA00012513"/>
    </source>
</evidence>
<dbReference type="AlphaFoldDB" id="A0A5A8E3Q4"/>
<dbReference type="OrthoDB" id="5800476at2759"/>
<comment type="similarity">
    <text evidence="6">Belongs to the protein kinase superfamily.</text>
</comment>
<keyword evidence="2 5" id="KW-0547">Nucleotide-binding</keyword>
<evidence type="ECO:0000256" key="3">
    <source>
        <dbReference type="ARBA" id="ARBA00022840"/>
    </source>
</evidence>
<evidence type="ECO:0000256" key="2">
    <source>
        <dbReference type="ARBA" id="ARBA00022741"/>
    </source>
</evidence>
<evidence type="ECO:0000259" key="8">
    <source>
        <dbReference type="PROSITE" id="PS50011"/>
    </source>
</evidence>
<evidence type="ECO:0000313" key="13">
    <source>
        <dbReference type="Proteomes" id="UP000322899"/>
    </source>
</evidence>
<dbReference type="SMART" id="SM00220">
    <property type="entry name" value="S_TKc"/>
    <property type="match status" value="1"/>
</dbReference>